<dbReference type="GO" id="GO:0008171">
    <property type="term" value="F:O-methyltransferase activity"/>
    <property type="evidence" value="ECO:0007669"/>
    <property type="project" value="InterPro"/>
</dbReference>
<proteinExistence type="inferred from homology"/>
<dbReference type="PROSITE" id="PS51683">
    <property type="entry name" value="SAM_OMT_II"/>
    <property type="match status" value="1"/>
</dbReference>
<dbReference type="Pfam" id="PF00891">
    <property type="entry name" value="Methyltransf_2"/>
    <property type="match status" value="2"/>
</dbReference>
<organism evidence="7 8">
    <name type="scientific">Sesamum angolense</name>
    <dbReference type="NCBI Taxonomy" id="2727404"/>
    <lineage>
        <taxon>Eukaryota</taxon>
        <taxon>Viridiplantae</taxon>
        <taxon>Streptophyta</taxon>
        <taxon>Embryophyta</taxon>
        <taxon>Tracheophyta</taxon>
        <taxon>Spermatophyta</taxon>
        <taxon>Magnoliopsida</taxon>
        <taxon>eudicotyledons</taxon>
        <taxon>Gunneridae</taxon>
        <taxon>Pentapetalae</taxon>
        <taxon>asterids</taxon>
        <taxon>lamiids</taxon>
        <taxon>Lamiales</taxon>
        <taxon>Pedaliaceae</taxon>
        <taxon>Sesamum</taxon>
    </lineage>
</organism>
<evidence type="ECO:0000313" key="7">
    <source>
        <dbReference type="EMBL" id="KAK4391103.1"/>
    </source>
</evidence>
<dbReference type="PANTHER" id="PTHR11746">
    <property type="entry name" value="O-METHYLTRANSFERASE"/>
    <property type="match status" value="1"/>
</dbReference>
<dbReference type="InterPro" id="IPR016461">
    <property type="entry name" value="COMT-like"/>
</dbReference>
<evidence type="ECO:0000256" key="1">
    <source>
        <dbReference type="ARBA" id="ARBA00022603"/>
    </source>
</evidence>
<feature type="domain" description="O-methyltransferase dimerisation" evidence="6">
    <location>
        <begin position="9"/>
        <end position="72"/>
    </location>
</feature>
<dbReference type="InterPro" id="IPR036390">
    <property type="entry name" value="WH_DNA-bd_sf"/>
</dbReference>
<keyword evidence="2" id="KW-0808">Transferase</keyword>
<gene>
    <name evidence="7" type="ORF">Sango_2173600</name>
</gene>
<comment type="similarity">
    <text evidence="4">Belongs to the class I-like SAM-binding methyltransferase superfamily. Cation-independent O-methyltransferase family. COMT subfamily.</text>
</comment>
<dbReference type="GO" id="GO:0032259">
    <property type="term" value="P:methylation"/>
    <property type="evidence" value="ECO:0007669"/>
    <property type="project" value="UniProtKB-KW"/>
</dbReference>
<dbReference type="InterPro" id="IPR036388">
    <property type="entry name" value="WH-like_DNA-bd_sf"/>
</dbReference>
<dbReference type="InterPro" id="IPR001077">
    <property type="entry name" value="COMT_C"/>
</dbReference>
<reference evidence="7" key="1">
    <citation type="submission" date="2020-06" db="EMBL/GenBank/DDBJ databases">
        <authorList>
            <person name="Li T."/>
            <person name="Hu X."/>
            <person name="Zhang T."/>
            <person name="Song X."/>
            <person name="Zhang H."/>
            <person name="Dai N."/>
            <person name="Sheng W."/>
            <person name="Hou X."/>
            <person name="Wei L."/>
        </authorList>
    </citation>
    <scope>NUCLEOTIDE SEQUENCE</scope>
    <source>
        <strain evidence="7">K16</strain>
        <tissue evidence="7">Leaf</tissue>
    </source>
</reference>
<dbReference type="Gene3D" id="3.40.50.150">
    <property type="entry name" value="Vaccinia Virus protein VP39"/>
    <property type="match status" value="2"/>
</dbReference>
<dbReference type="SUPFAM" id="SSF46785">
    <property type="entry name" value="Winged helix' DNA-binding domain"/>
    <property type="match status" value="1"/>
</dbReference>
<dbReference type="EMBL" id="JACGWL010000012">
    <property type="protein sequence ID" value="KAK4391103.1"/>
    <property type="molecule type" value="Genomic_DNA"/>
</dbReference>
<evidence type="ECO:0000259" key="5">
    <source>
        <dbReference type="Pfam" id="PF00891"/>
    </source>
</evidence>
<dbReference type="Gene3D" id="1.10.10.10">
    <property type="entry name" value="Winged helix-like DNA-binding domain superfamily/Winged helix DNA-binding domain"/>
    <property type="match status" value="1"/>
</dbReference>
<comment type="caution">
    <text evidence="7">The sequence shown here is derived from an EMBL/GenBank/DDBJ whole genome shotgun (WGS) entry which is preliminary data.</text>
</comment>
<keyword evidence="1" id="KW-0489">Methyltransferase</keyword>
<reference evidence="7" key="2">
    <citation type="journal article" date="2024" name="Plant">
        <title>Genomic evolution and insights into agronomic trait innovations of Sesamum species.</title>
        <authorList>
            <person name="Miao H."/>
            <person name="Wang L."/>
            <person name="Qu L."/>
            <person name="Liu H."/>
            <person name="Sun Y."/>
            <person name="Le M."/>
            <person name="Wang Q."/>
            <person name="Wei S."/>
            <person name="Zheng Y."/>
            <person name="Lin W."/>
            <person name="Duan Y."/>
            <person name="Cao H."/>
            <person name="Xiong S."/>
            <person name="Wang X."/>
            <person name="Wei L."/>
            <person name="Li C."/>
            <person name="Ma Q."/>
            <person name="Ju M."/>
            <person name="Zhao R."/>
            <person name="Li G."/>
            <person name="Mu C."/>
            <person name="Tian Q."/>
            <person name="Mei H."/>
            <person name="Zhang T."/>
            <person name="Gao T."/>
            <person name="Zhang H."/>
        </authorList>
    </citation>
    <scope>NUCLEOTIDE SEQUENCE</scope>
    <source>
        <strain evidence="7">K16</strain>
    </source>
</reference>
<name>A0AAE1WD10_9LAMI</name>
<dbReference type="InterPro" id="IPR029063">
    <property type="entry name" value="SAM-dependent_MTases_sf"/>
</dbReference>
<dbReference type="InterPro" id="IPR012967">
    <property type="entry name" value="COMT_dimerisation"/>
</dbReference>
<protein>
    <submittedName>
        <fullName evidence="7">Flavone 3'-O-methyltransferase 1</fullName>
    </submittedName>
</protein>
<dbReference type="SUPFAM" id="SSF53335">
    <property type="entry name" value="S-adenosyl-L-methionine-dependent methyltransferases"/>
    <property type="match status" value="1"/>
</dbReference>
<keyword evidence="3" id="KW-0949">S-adenosyl-L-methionine</keyword>
<dbReference type="Pfam" id="PF08100">
    <property type="entry name" value="Dimerisation"/>
    <property type="match status" value="1"/>
</dbReference>
<sequence length="290" mass="31373">MHEESNNKNGAQLSPSDVASQLPARNDGAAAVLDSLLLLLATHSLLTCSVSKLESGGIERRYGLAPAGKYFVGDENGVSFAQFQAYTSVAAKRNLCFKEAVVGSGNFCKRNNEKSYYDIVMSDPEYCKLFNDAMGAHSTILMRKAVKVYDGFSNLGSIVNVGGGTGATLAIILANYPSIHAINFDLPQVLQYAQSYHGIEHIGGDMFVEVPRGDAILLKEKVIVMDDILPNTLQTSAHAKYASVLNAIMLSVLEGKERTEDEFKVLAKKAGFAEFKVCLLCVWHGVNGVR</sequence>
<evidence type="ECO:0000256" key="3">
    <source>
        <dbReference type="ARBA" id="ARBA00022691"/>
    </source>
</evidence>
<feature type="domain" description="O-methyltransferase C-terminal" evidence="5">
    <location>
        <begin position="114"/>
        <end position="219"/>
    </location>
</feature>
<evidence type="ECO:0000313" key="8">
    <source>
        <dbReference type="Proteomes" id="UP001289374"/>
    </source>
</evidence>
<dbReference type="Proteomes" id="UP001289374">
    <property type="component" value="Unassembled WGS sequence"/>
</dbReference>
<keyword evidence="8" id="KW-1185">Reference proteome</keyword>
<feature type="domain" description="O-methyltransferase C-terminal" evidence="5">
    <location>
        <begin position="221"/>
        <end position="273"/>
    </location>
</feature>
<dbReference type="AlphaFoldDB" id="A0AAE1WD10"/>
<evidence type="ECO:0000259" key="6">
    <source>
        <dbReference type="Pfam" id="PF08100"/>
    </source>
</evidence>
<evidence type="ECO:0000256" key="4">
    <source>
        <dbReference type="ARBA" id="ARBA00034481"/>
    </source>
</evidence>
<evidence type="ECO:0000256" key="2">
    <source>
        <dbReference type="ARBA" id="ARBA00022679"/>
    </source>
</evidence>
<accession>A0AAE1WD10</accession>